<protein>
    <submittedName>
        <fullName evidence="1">Uncharacterized protein</fullName>
    </submittedName>
</protein>
<comment type="caution">
    <text evidence="1">The sequence shown here is derived from an EMBL/GenBank/DDBJ whole genome shotgun (WGS) entry which is preliminary data.</text>
</comment>
<gene>
    <name evidence="1" type="ORF">O3P69_014306</name>
</gene>
<dbReference type="EMBL" id="JARAKH010000034">
    <property type="protein sequence ID" value="KAK8384643.1"/>
    <property type="molecule type" value="Genomic_DNA"/>
</dbReference>
<accession>A0AAW0TAJ0</accession>
<sequence>MSPHEPWAMGGASAPPATVVLLMSPTDAHQPHYSPYSHSQKSVLVCSSTGGSDICLRHQCCHHIQSCGLSSAVKDILSKKRFPTIPFSPPYNQHPCNNSLTSSMHSTCLQVEQCTTVNGAPGLEDSASSPRPFQELWPLVPQVSAVRAGTQQAHPEGEDSWLMLPEQAHHSPLCAATLVPGESAPWPQALRPGQLTRQPQGHPNLSNASTMCCPYIVAPTLSAWPALGYGPWHNHFITSHLL</sequence>
<organism evidence="1 2">
    <name type="scientific">Scylla paramamosain</name>
    <name type="common">Mud crab</name>
    <dbReference type="NCBI Taxonomy" id="85552"/>
    <lineage>
        <taxon>Eukaryota</taxon>
        <taxon>Metazoa</taxon>
        <taxon>Ecdysozoa</taxon>
        <taxon>Arthropoda</taxon>
        <taxon>Crustacea</taxon>
        <taxon>Multicrustacea</taxon>
        <taxon>Malacostraca</taxon>
        <taxon>Eumalacostraca</taxon>
        <taxon>Eucarida</taxon>
        <taxon>Decapoda</taxon>
        <taxon>Pleocyemata</taxon>
        <taxon>Brachyura</taxon>
        <taxon>Eubrachyura</taxon>
        <taxon>Portunoidea</taxon>
        <taxon>Portunidae</taxon>
        <taxon>Portuninae</taxon>
        <taxon>Scylla</taxon>
    </lineage>
</organism>
<dbReference type="AlphaFoldDB" id="A0AAW0TAJ0"/>
<keyword evidence="2" id="KW-1185">Reference proteome</keyword>
<reference evidence="1 2" key="1">
    <citation type="submission" date="2023-03" db="EMBL/GenBank/DDBJ databases">
        <title>High-quality genome of Scylla paramamosain provides insights in environmental adaptation.</title>
        <authorList>
            <person name="Zhang L."/>
        </authorList>
    </citation>
    <scope>NUCLEOTIDE SEQUENCE [LARGE SCALE GENOMIC DNA]</scope>
    <source>
        <strain evidence="1">LZ_2023a</strain>
        <tissue evidence="1">Muscle</tissue>
    </source>
</reference>
<name>A0AAW0TAJ0_SCYPA</name>
<evidence type="ECO:0000313" key="1">
    <source>
        <dbReference type="EMBL" id="KAK8384643.1"/>
    </source>
</evidence>
<dbReference type="Proteomes" id="UP001487740">
    <property type="component" value="Unassembled WGS sequence"/>
</dbReference>
<proteinExistence type="predicted"/>
<evidence type="ECO:0000313" key="2">
    <source>
        <dbReference type="Proteomes" id="UP001487740"/>
    </source>
</evidence>